<reference evidence="1 2" key="1">
    <citation type="journal article" date="2024" name="Ann. Entomol. Soc. Am.">
        <title>Genomic analyses of the southern and eastern yellowjacket wasps (Hymenoptera: Vespidae) reveal evolutionary signatures of social life.</title>
        <authorList>
            <person name="Catto M.A."/>
            <person name="Caine P.B."/>
            <person name="Orr S.E."/>
            <person name="Hunt B.G."/>
            <person name="Goodisman M.A.D."/>
        </authorList>
    </citation>
    <scope>NUCLEOTIDE SEQUENCE [LARGE SCALE GENOMIC DNA]</scope>
    <source>
        <strain evidence="1">233</strain>
        <tissue evidence="1">Head and thorax</tissue>
    </source>
</reference>
<keyword evidence="2" id="KW-1185">Reference proteome</keyword>
<protein>
    <submittedName>
        <fullName evidence="1">Uncharacterized protein</fullName>
    </submittedName>
</protein>
<comment type="caution">
    <text evidence="1">The sequence shown here is derived from an EMBL/GenBank/DDBJ whole genome shotgun (WGS) entry which is preliminary data.</text>
</comment>
<proteinExistence type="predicted"/>
<dbReference type="AlphaFoldDB" id="A0ABD2AJL3"/>
<gene>
    <name evidence="1" type="ORF">V1478_009781</name>
</gene>
<name>A0ABD2AJL3_VESSQ</name>
<sequence length="78" mass="8533">MADTKCLAAWNLILPHRSRGNNTIPKYRSKATSSKAIGIRRRNAGAVLSLQDSHESSPPSDRCRLSKLIPVVLGSLIH</sequence>
<accession>A0ABD2AJL3</accession>
<dbReference type="Proteomes" id="UP001607302">
    <property type="component" value="Unassembled WGS sequence"/>
</dbReference>
<dbReference type="EMBL" id="JAUDFV010000144">
    <property type="protein sequence ID" value="KAL2720735.1"/>
    <property type="molecule type" value="Genomic_DNA"/>
</dbReference>
<organism evidence="1 2">
    <name type="scientific">Vespula squamosa</name>
    <name type="common">Southern yellow jacket</name>
    <name type="synonym">Wasp</name>
    <dbReference type="NCBI Taxonomy" id="30214"/>
    <lineage>
        <taxon>Eukaryota</taxon>
        <taxon>Metazoa</taxon>
        <taxon>Ecdysozoa</taxon>
        <taxon>Arthropoda</taxon>
        <taxon>Hexapoda</taxon>
        <taxon>Insecta</taxon>
        <taxon>Pterygota</taxon>
        <taxon>Neoptera</taxon>
        <taxon>Endopterygota</taxon>
        <taxon>Hymenoptera</taxon>
        <taxon>Apocrita</taxon>
        <taxon>Aculeata</taxon>
        <taxon>Vespoidea</taxon>
        <taxon>Vespidae</taxon>
        <taxon>Vespinae</taxon>
        <taxon>Vespula</taxon>
    </lineage>
</organism>
<evidence type="ECO:0000313" key="2">
    <source>
        <dbReference type="Proteomes" id="UP001607302"/>
    </source>
</evidence>
<evidence type="ECO:0000313" key="1">
    <source>
        <dbReference type="EMBL" id="KAL2720735.1"/>
    </source>
</evidence>